<feature type="domain" description="RNA polymerase sigma factor 54 DNA-binding" evidence="9">
    <location>
        <begin position="282"/>
        <end position="445"/>
    </location>
</feature>
<dbReference type="AlphaFoldDB" id="A0A2H0M0H5"/>
<dbReference type="Pfam" id="PF00309">
    <property type="entry name" value="Sigma54_AID"/>
    <property type="match status" value="1"/>
</dbReference>
<dbReference type="GO" id="GO:0016987">
    <property type="term" value="F:sigma factor activity"/>
    <property type="evidence" value="ECO:0007669"/>
    <property type="project" value="UniProtKB-KW"/>
</dbReference>
<dbReference type="Pfam" id="PF04963">
    <property type="entry name" value="Sigma54_CBD"/>
    <property type="match status" value="1"/>
</dbReference>
<dbReference type="PANTHER" id="PTHR32248:SF4">
    <property type="entry name" value="RNA POLYMERASE SIGMA-54 FACTOR"/>
    <property type="match status" value="1"/>
</dbReference>
<protein>
    <submittedName>
        <fullName evidence="11">RNA polymerase sigma-54 factor</fullName>
    </submittedName>
</protein>
<dbReference type="GO" id="GO:0003677">
    <property type="term" value="F:DNA binding"/>
    <property type="evidence" value="ECO:0007669"/>
    <property type="project" value="UniProtKB-KW"/>
</dbReference>
<dbReference type="Gene3D" id="1.10.10.60">
    <property type="entry name" value="Homeodomain-like"/>
    <property type="match status" value="1"/>
</dbReference>
<comment type="caution">
    <text evidence="11">The sequence shown here is derived from an EMBL/GenBank/DDBJ whole genome shotgun (WGS) entry which is preliminary data.</text>
</comment>
<gene>
    <name evidence="11" type="primary">rpoN</name>
    <name evidence="11" type="ORF">COV72_04280</name>
</gene>
<keyword evidence="8" id="KW-0804">Transcription</keyword>
<evidence type="ECO:0000256" key="3">
    <source>
        <dbReference type="ARBA" id="ARBA00022679"/>
    </source>
</evidence>
<keyword evidence="5" id="KW-0805">Transcription regulation</keyword>
<evidence type="ECO:0000259" key="10">
    <source>
        <dbReference type="Pfam" id="PF04963"/>
    </source>
</evidence>
<reference evidence="11 12" key="1">
    <citation type="submission" date="2017-09" db="EMBL/GenBank/DDBJ databases">
        <title>Depth-based differentiation of microbial function through sediment-hosted aquifers and enrichment of novel symbionts in the deep terrestrial subsurface.</title>
        <authorList>
            <person name="Probst A.J."/>
            <person name="Ladd B."/>
            <person name="Jarett J.K."/>
            <person name="Geller-Mcgrath D.E."/>
            <person name="Sieber C.M."/>
            <person name="Emerson J.B."/>
            <person name="Anantharaman K."/>
            <person name="Thomas B.C."/>
            <person name="Malmstrom R."/>
            <person name="Stieglmeier M."/>
            <person name="Klingl A."/>
            <person name="Woyke T."/>
            <person name="Ryan C.M."/>
            <person name="Banfield J.F."/>
        </authorList>
    </citation>
    <scope>NUCLEOTIDE SEQUENCE [LARGE SCALE GENOMIC DNA]</scope>
    <source>
        <strain evidence="11">CG11_big_fil_rev_8_21_14_0_20_42_13</strain>
    </source>
</reference>
<dbReference type="InterPro" id="IPR007634">
    <property type="entry name" value="RNA_pol_sigma_54_DNA-bd"/>
</dbReference>
<evidence type="ECO:0000256" key="8">
    <source>
        <dbReference type="ARBA" id="ARBA00023163"/>
    </source>
</evidence>
<dbReference type="NCBIfam" id="TIGR02395">
    <property type="entry name" value="rpoN_sigma"/>
    <property type="match status" value="1"/>
</dbReference>
<dbReference type="Proteomes" id="UP000229641">
    <property type="component" value="Unassembled WGS sequence"/>
</dbReference>
<keyword evidence="7" id="KW-0238">DNA-binding</keyword>
<dbReference type="PANTHER" id="PTHR32248">
    <property type="entry name" value="RNA POLYMERASE SIGMA-54 FACTOR"/>
    <property type="match status" value="1"/>
</dbReference>
<evidence type="ECO:0000259" key="9">
    <source>
        <dbReference type="Pfam" id="PF04552"/>
    </source>
</evidence>
<feature type="domain" description="RNA polymerase sigma factor 54 core-binding" evidence="10">
    <location>
        <begin position="83"/>
        <end position="267"/>
    </location>
</feature>
<evidence type="ECO:0000313" key="11">
    <source>
        <dbReference type="EMBL" id="PIQ89225.1"/>
    </source>
</evidence>
<evidence type="ECO:0000256" key="5">
    <source>
        <dbReference type="ARBA" id="ARBA00023015"/>
    </source>
</evidence>
<dbReference type="EMBL" id="PCWA01000064">
    <property type="protein sequence ID" value="PIQ89225.1"/>
    <property type="molecule type" value="Genomic_DNA"/>
</dbReference>
<accession>A0A2H0M0H5</accession>
<dbReference type="PRINTS" id="PR00045">
    <property type="entry name" value="SIGMA54FCT"/>
</dbReference>
<comment type="similarity">
    <text evidence="1">Belongs to the sigma-54 factor family.</text>
</comment>
<keyword evidence="2" id="KW-0240">DNA-directed RNA polymerase</keyword>
<organism evidence="11 12">
    <name type="scientific">Candidatus Ghiorseimicrobium undicola</name>
    <dbReference type="NCBI Taxonomy" id="1974746"/>
    <lineage>
        <taxon>Bacteria</taxon>
        <taxon>Pseudomonadati</taxon>
        <taxon>Candidatus Omnitrophota</taxon>
        <taxon>Candidatus Ghiorseimicrobium</taxon>
    </lineage>
</organism>
<dbReference type="Gene3D" id="1.10.10.1330">
    <property type="entry name" value="RNA polymerase sigma-54 factor, core-binding domain"/>
    <property type="match status" value="1"/>
</dbReference>
<dbReference type="GO" id="GO:0000428">
    <property type="term" value="C:DNA-directed RNA polymerase complex"/>
    <property type="evidence" value="ECO:0007669"/>
    <property type="project" value="UniProtKB-KW"/>
</dbReference>
<dbReference type="PIRSF" id="PIRSF000774">
    <property type="entry name" value="RpoN"/>
    <property type="match status" value="1"/>
</dbReference>
<evidence type="ECO:0000256" key="1">
    <source>
        <dbReference type="ARBA" id="ARBA00008798"/>
    </source>
</evidence>
<dbReference type="InterPro" id="IPR038709">
    <property type="entry name" value="RpoN_core-bd_sf"/>
</dbReference>
<evidence type="ECO:0000256" key="4">
    <source>
        <dbReference type="ARBA" id="ARBA00022695"/>
    </source>
</evidence>
<name>A0A2H0M0H5_9BACT</name>
<evidence type="ECO:0000256" key="6">
    <source>
        <dbReference type="ARBA" id="ARBA00023082"/>
    </source>
</evidence>
<keyword evidence="3" id="KW-0808">Transferase</keyword>
<dbReference type="PROSITE" id="PS00718">
    <property type="entry name" value="SIGMA54_2"/>
    <property type="match status" value="1"/>
</dbReference>
<evidence type="ECO:0000256" key="7">
    <source>
        <dbReference type="ARBA" id="ARBA00023125"/>
    </source>
</evidence>
<dbReference type="InterPro" id="IPR007046">
    <property type="entry name" value="RNA_pol_sigma_54_core-bd"/>
</dbReference>
<proteinExistence type="inferred from homology"/>
<dbReference type="InterPro" id="IPR000394">
    <property type="entry name" value="RNA_pol_sigma_54"/>
</dbReference>
<dbReference type="Pfam" id="PF04552">
    <property type="entry name" value="Sigma54_DBD"/>
    <property type="match status" value="1"/>
</dbReference>
<evidence type="ECO:0000313" key="12">
    <source>
        <dbReference type="Proteomes" id="UP000229641"/>
    </source>
</evidence>
<dbReference type="GO" id="GO:0001216">
    <property type="term" value="F:DNA-binding transcription activator activity"/>
    <property type="evidence" value="ECO:0007669"/>
    <property type="project" value="InterPro"/>
</dbReference>
<dbReference type="GO" id="GO:0006352">
    <property type="term" value="P:DNA-templated transcription initiation"/>
    <property type="evidence" value="ECO:0007669"/>
    <property type="project" value="InterPro"/>
</dbReference>
<evidence type="ECO:0000256" key="2">
    <source>
        <dbReference type="ARBA" id="ARBA00022478"/>
    </source>
</evidence>
<keyword evidence="6" id="KW-0731">Sigma factor</keyword>
<dbReference type="GO" id="GO:0016779">
    <property type="term" value="F:nucleotidyltransferase activity"/>
    <property type="evidence" value="ECO:0007669"/>
    <property type="project" value="UniProtKB-KW"/>
</dbReference>
<sequence length="446" mass="51017">MVEQAQVQRQKQQFFLSPQMQQAINILQLPFLDLRVAIEEELENNPCLEKKELDISSLPSGEAPYALKRAQDSSPVSDIPQPARQITLEEHLLRQARINFYSKKELEIAELIVGSLDVNGYLDIALTELAQRTNSDLLMVDRVLSRVQRFDPPGCACRDIRECLLVQLDVKGRRGLLEYKIIELYFDDLANRRSTALARRMKVDLADIKSAFVEIATLEPKPSRKFSGLDNVVYVVPDIVVVKEADKKYKVVANRRELPVLSINKYYKSLLAQKNVSSDEKKFIREKMQAAQNFMKSIEKRRQTIQLLAEYIVETQEGFLENGWASLRPLSVKDVAEHIGRDESTVSRAINNKYIDTPQGIFKLKELFSGSIKKENGGNGQEDELVSSVGIKERLRDIIDGENKNDPLSDEQIIELLKQEGVRLSRRTIAKYRKALKILPSYLRKE</sequence>
<keyword evidence="4" id="KW-0548">Nucleotidyltransferase</keyword>
<dbReference type="PROSITE" id="PS50044">
    <property type="entry name" value="SIGMA54_3"/>
    <property type="match status" value="1"/>
</dbReference>